<evidence type="ECO:0000256" key="2">
    <source>
        <dbReference type="ARBA" id="ARBA00022977"/>
    </source>
</evidence>
<evidence type="ECO:0000256" key="4">
    <source>
        <dbReference type="ARBA" id="ARBA00049872"/>
    </source>
</evidence>
<dbReference type="SUPFAM" id="SSF54373">
    <property type="entry name" value="FAD-linked reductases, C-terminal domain"/>
    <property type="match status" value="1"/>
</dbReference>
<dbReference type="Pfam" id="PF01266">
    <property type="entry name" value="DAO"/>
    <property type="match status" value="1"/>
</dbReference>
<feature type="domain" description="FAD dependent oxidoreductase" evidence="6">
    <location>
        <begin position="12"/>
        <end position="364"/>
    </location>
</feature>
<dbReference type="Proteomes" id="UP001199916">
    <property type="component" value="Unassembled WGS sequence"/>
</dbReference>
<dbReference type="PANTHER" id="PTHR13847">
    <property type="entry name" value="SARCOSINE DEHYDROGENASE-RELATED"/>
    <property type="match status" value="1"/>
</dbReference>
<dbReference type="InterPro" id="IPR006076">
    <property type="entry name" value="FAD-dep_OxRdtase"/>
</dbReference>
<dbReference type="EC" id="1.4.3.19" evidence="5"/>
<accession>A0ABS8YP68</accession>
<gene>
    <name evidence="7" type="primary">thiO</name>
    <name evidence="7" type="ORF">LQV63_22735</name>
</gene>
<reference evidence="7 8" key="1">
    <citation type="submission" date="2021-11" db="EMBL/GenBank/DDBJ databases">
        <title>Draft genome sequence of Paenibacillus profundus YoMME, a new Gram-positive bacteria with exoelectrogenic properties.</title>
        <authorList>
            <person name="Hubenova Y."/>
            <person name="Hubenova E."/>
            <person name="Manasiev Y."/>
            <person name="Peykov S."/>
            <person name="Mitov M."/>
        </authorList>
    </citation>
    <scope>NUCLEOTIDE SEQUENCE [LARGE SCALE GENOMIC DNA]</scope>
    <source>
        <strain evidence="7 8">YoMME</strain>
    </source>
</reference>
<comment type="catalytic activity">
    <reaction evidence="4">
        <text>glycine + O2 + H2O = glyoxylate + H2O2 + NH4(+)</text>
        <dbReference type="Rhea" id="RHEA:11532"/>
        <dbReference type="ChEBI" id="CHEBI:15377"/>
        <dbReference type="ChEBI" id="CHEBI:15379"/>
        <dbReference type="ChEBI" id="CHEBI:16240"/>
        <dbReference type="ChEBI" id="CHEBI:28938"/>
        <dbReference type="ChEBI" id="CHEBI:36655"/>
        <dbReference type="ChEBI" id="CHEBI:57305"/>
        <dbReference type="EC" id="1.4.3.19"/>
    </reaction>
</comment>
<protein>
    <recommendedName>
        <fullName evidence="5">glycine oxidase</fullName>
        <ecNumber evidence="5">1.4.3.19</ecNumber>
    </recommendedName>
</protein>
<keyword evidence="8" id="KW-1185">Reference proteome</keyword>
<evidence type="ECO:0000256" key="5">
    <source>
        <dbReference type="ARBA" id="ARBA00050018"/>
    </source>
</evidence>
<dbReference type="Gene3D" id="3.30.9.10">
    <property type="entry name" value="D-Amino Acid Oxidase, subunit A, domain 2"/>
    <property type="match status" value="1"/>
</dbReference>
<proteinExistence type="predicted"/>
<organism evidence="7 8">
    <name type="scientific">Paenibacillus profundus</name>
    <dbReference type="NCBI Taxonomy" id="1173085"/>
    <lineage>
        <taxon>Bacteria</taxon>
        <taxon>Bacillati</taxon>
        <taxon>Bacillota</taxon>
        <taxon>Bacilli</taxon>
        <taxon>Bacillales</taxon>
        <taxon>Paenibacillaceae</taxon>
        <taxon>Paenibacillus</taxon>
    </lineage>
</organism>
<dbReference type="EMBL" id="JAJNBZ010000024">
    <property type="protein sequence ID" value="MCE5172102.1"/>
    <property type="molecule type" value="Genomic_DNA"/>
</dbReference>
<dbReference type="NCBIfam" id="TIGR02352">
    <property type="entry name" value="thiamin_ThiO"/>
    <property type="match status" value="1"/>
</dbReference>
<evidence type="ECO:0000256" key="1">
    <source>
        <dbReference type="ARBA" id="ARBA00004948"/>
    </source>
</evidence>
<keyword evidence="3 7" id="KW-0560">Oxidoreductase</keyword>
<sequence>MSYTTHQSQTTDMLIVGGGVIGCAIAYELSKRGMQVTLLERGRLGLGTTCTAAGMLAPVAERFKHKGLGSFARLSLDYFSIWAEELWEQSHVDIELRKRGLFIPVGSAEDVQDIQNELQQTNTYSNEGGIDSGGIRWHPSSQMMKMEPRLSSELQGAFFLTDEGHVSPTKLTFALARSAERYGARIVESQTVTHILHKSGRVIGVETLGQSWHAGAVIICSGLESGMLTRDLGVDLTFYPVQGELAVVRSHALQMESVVYGNGTYIVPKSEGNIYIGATSHAMRYDRTVKVGAIQRLISQATCLVPALAEAEWIQAWAGLRPATTDGLPFIGPVKGYDGLWLAAGHYRNGILLSAATGIGLAQWITDGVQQMPWPVMTHFAPQRAQVRALEFS</sequence>
<dbReference type="GO" id="GO:0043799">
    <property type="term" value="F:glycine oxidase activity"/>
    <property type="evidence" value="ECO:0007669"/>
    <property type="project" value="UniProtKB-EC"/>
</dbReference>
<dbReference type="PANTHER" id="PTHR13847:SF289">
    <property type="entry name" value="GLYCINE OXIDASE"/>
    <property type="match status" value="1"/>
</dbReference>
<comment type="pathway">
    <text evidence="1">Cofactor biosynthesis; thiamine diphosphate biosynthesis.</text>
</comment>
<dbReference type="SUPFAM" id="SSF51905">
    <property type="entry name" value="FAD/NAD(P)-binding domain"/>
    <property type="match status" value="1"/>
</dbReference>
<dbReference type="InterPro" id="IPR036188">
    <property type="entry name" value="FAD/NAD-bd_sf"/>
</dbReference>
<evidence type="ECO:0000259" key="6">
    <source>
        <dbReference type="Pfam" id="PF01266"/>
    </source>
</evidence>
<name>A0ABS8YP68_9BACL</name>
<keyword evidence="2" id="KW-0784">Thiamine biosynthesis</keyword>
<dbReference type="InterPro" id="IPR012727">
    <property type="entry name" value="Gly_oxidase_ThiO"/>
</dbReference>
<dbReference type="Gene3D" id="3.50.50.60">
    <property type="entry name" value="FAD/NAD(P)-binding domain"/>
    <property type="match status" value="1"/>
</dbReference>
<evidence type="ECO:0000313" key="7">
    <source>
        <dbReference type="EMBL" id="MCE5172102.1"/>
    </source>
</evidence>
<evidence type="ECO:0000256" key="3">
    <source>
        <dbReference type="ARBA" id="ARBA00023002"/>
    </source>
</evidence>
<evidence type="ECO:0000313" key="8">
    <source>
        <dbReference type="Proteomes" id="UP001199916"/>
    </source>
</evidence>
<comment type="caution">
    <text evidence="7">The sequence shown here is derived from an EMBL/GenBank/DDBJ whole genome shotgun (WGS) entry which is preliminary data.</text>
</comment>